<protein>
    <submittedName>
        <fullName evidence="1">Uncharacterized protein</fullName>
    </submittedName>
</protein>
<dbReference type="EMBL" id="JANPWB010000012">
    <property type="protein sequence ID" value="KAJ1116017.1"/>
    <property type="molecule type" value="Genomic_DNA"/>
</dbReference>
<gene>
    <name evidence="1" type="ORF">NDU88_004236</name>
</gene>
<dbReference type="Proteomes" id="UP001066276">
    <property type="component" value="Chromosome 8"/>
</dbReference>
<name>A0AAV7NLP5_PLEWA</name>
<evidence type="ECO:0000313" key="1">
    <source>
        <dbReference type="EMBL" id="KAJ1116017.1"/>
    </source>
</evidence>
<evidence type="ECO:0000313" key="2">
    <source>
        <dbReference type="Proteomes" id="UP001066276"/>
    </source>
</evidence>
<accession>A0AAV7NLP5</accession>
<proteinExistence type="predicted"/>
<reference evidence="1" key="1">
    <citation type="journal article" date="2022" name="bioRxiv">
        <title>Sequencing and chromosome-scale assembly of the giantPleurodeles waltlgenome.</title>
        <authorList>
            <person name="Brown T."/>
            <person name="Elewa A."/>
            <person name="Iarovenko S."/>
            <person name="Subramanian E."/>
            <person name="Araus A.J."/>
            <person name="Petzold A."/>
            <person name="Susuki M."/>
            <person name="Suzuki K.-i.T."/>
            <person name="Hayashi T."/>
            <person name="Toyoda A."/>
            <person name="Oliveira C."/>
            <person name="Osipova E."/>
            <person name="Leigh N.D."/>
            <person name="Simon A."/>
            <person name="Yun M.H."/>
        </authorList>
    </citation>
    <scope>NUCLEOTIDE SEQUENCE</scope>
    <source>
        <strain evidence="1">20211129_DDA</strain>
        <tissue evidence="1">Liver</tissue>
    </source>
</reference>
<sequence>MSSIPCALSLVLFPRRPQKPNYKAALSAVRATKQWTGRLCQRPEHPFRWTPVLSCRMKVSARIPTQLDHLKMSRGLENTLYSSNLDGACRLGARRRLPSRAASREGGMRYTVFAAGGMSGMRAPHILEGLVLESLFCASLRQKRHTGHLRVGGE</sequence>
<keyword evidence="2" id="KW-1185">Reference proteome</keyword>
<comment type="caution">
    <text evidence="1">The sequence shown here is derived from an EMBL/GenBank/DDBJ whole genome shotgun (WGS) entry which is preliminary data.</text>
</comment>
<dbReference type="AlphaFoldDB" id="A0AAV7NLP5"/>
<organism evidence="1 2">
    <name type="scientific">Pleurodeles waltl</name>
    <name type="common">Iberian ribbed newt</name>
    <dbReference type="NCBI Taxonomy" id="8319"/>
    <lineage>
        <taxon>Eukaryota</taxon>
        <taxon>Metazoa</taxon>
        <taxon>Chordata</taxon>
        <taxon>Craniata</taxon>
        <taxon>Vertebrata</taxon>
        <taxon>Euteleostomi</taxon>
        <taxon>Amphibia</taxon>
        <taxon>Batrachia</taxon>
        <taxon>Caudata</taxon>
        <taxon>Salamandroidea</taxon>
        <taxon>Salamandridae</taxon>
        <taxon>Pleurodelinae</taxon>
        <taxon>Pleurodeles</taxon>
    </lineage>
</organism>